<evidence type="ECO:0000313" key="4">
    <source>
        <dbReference type="Proteomes" id="UP001597053"/>
    </source>
</evidence>
<gene>
    <name evidence="3" type="ORF">ACFQZ8_29325</name>
</gene>
<evidence type="ECO:0000259" key="2">
    <source>
        <dbReference type="Pfam" id="PF00171"/>
    </source>
</evidence>
<proteinExistence type="predicted"/>
<evidence type="ECO:0000313" key="3">
    <source>
        <dbReference type="EMBL" id="MFD0788031.1"/>
    </source>
</evidence>
<dbReference type="InterPro" id="IPR016161">
    <property type="entry name" value="Ald_DH/histidinol_DH"/>
</dbReference>
<keyword evidence="1" id="KW-0560">Oxidoreductase</keyword>
<name>A0ABW3ABP3_9ACTN</name>
<dbReference type="InterPro" id="IPR016162">
    <property type="entry name" value="Ald_DH_N"/>
</dbReference>
<comment type="caution">
    <text evidence="3">The sequence shown here is derived from an EMBL/GenBank/DDBJ whole genome shotgun (WGS) entry which is preliminary data.</text>
</comment>
<dbReference type="Gene3D" id="3.40.605.10">
    <property type="entry name" value="Aldehyde Dehydrogenase, Chain A, domain 1"/>
    <property type="match status" value="1"/>
</dbReference>
<feature type="domain" description="Aldehyde dehydrogenase" evidence="2">
    <location>
        <begin position="19"/>
        <end position="55"/>
    </location>
</feature>
<reference evidence="4" key="1">
    <citation type="journal article" date="2019" name="Int. J. Syst. Evol. Microbiol.">
        <title>The Global Catalogue of Microorganisms (GCM) 10K type strain sequencing project: providing services to taxonomists for standard genome sequencing and annotation.</title>
        <authorList>
            <consortium name="The Broad Institute Genomics Platform"/>
            <consortium name="The Broad Institute Genome Sequencing Center for Infectious Disease"/>
            <person name="Wu L."/>
            <person name="Ma J."/>
        </authorList>
    </citation>
    <scope>NUCLEOTIDE SEQUENCE [LARGE SCALE GENOMIC DNA]</scope>
    <source>
        <strain evidence="4">JCM 32148</strain>
    </source>
</reference>
<organism evidence="3 4">
    <name type="scientific">Micromonospora azadirachtae</name>
    <dbReference type="NCBI Taxonomy" id="1970735"/>
    <lineage>
        <taxon>Bacteria</taxon>
        <taxon>Bacillati</taxon>
        <taxon>Actinomycetota</taxon>
        <taxon>Actinomycetes</taxon>
        <taxon>Micromonosporales</taxon>
        <taxon>Micromonosporaceae</taxon>
        <taxon>Micromonospora</taxon>
    </lineage>
</organism>
<sequence length="55" mass="5409">MTTTTHLVTGHWIGGEIVAGSAGTIPVVNPATGETVAHTPAGTAADVDRAVATAR</sequence>
<accession>A0ABW3ABP3</accession>
<dbReference type="Proteomes" id="UP001597053">
    <property type="component" value="Unassembled WGS sequence"/>
</dbReference>
<protein>
    <submittedName>
        <fullName evidence="3">Aldehyde dehydrogenase family protein</fullName>
    </submittedName>
</protein>
<feature type="non-terminal residue" evidence="3">
    <location>
        <position position="55"/>
    </location>
</feature>
<dbReference type="InterPro" id="IPR015590">
    <property type="entry name" value="Aldehyde_DH_dom"/>
</dbReference>
<evidence type="ECO:0000256" key="1">
    <source>
        <dbReference type="ARBA" id="ARBA00023002"/>
    </source>
</evidence>
<dbReference type="Pfam" id="PF00171">
    <property type="entry name" value="Aldedh"/>
    <property type="match status" value="1"/>
</dbReference>
<dbReference type="EMBL" id="JBHTHM010002444">
    <property type="protein sequence ID" value="MFD0788031.1"/>
    <property type="molecule type" value="Genomic_DNA"/>
</dbReference>
<dbReference type="SUPFAM" id="SSF53720">
    <property type="entry name" value="ALDH-like"/>
    <property type="match status" value="1"/>
</dbReference>
<keyword evidence="4" id="KW-1185">Reference proteome</keyword>